<dbReference type="PRINTS" id="PR00304">
    <property type="entry name" value="TCOMPLEXTCP1"/>
</dbReference>
<dbReference type="GO" id="GO:0140662">
    <property type="term" value="F:ATP-dependent protein folding chaperone"/>
    <property type="evidence" value="ECO:0007669"/>
    <property type="project" value="InterPro"/>
</dbReference>
<dbReference type="GO" id="GO:0051082">
    <property type="term" value="F:unfolded protein binding"/>
    <property type="evidence" value="ECO:0007669"/>
    <property type="project" value="InterPro"/>
</dbReference>
<evidence type="ECO:0000256" key="3">
    <source>
        <dbReference type="ARBA" id="ARBA00022840"/>
    </source>
</evidence>
<dbReference type="InterPro" id="IPR002194">
    <property type="entry name" value="Chaperonin_TCP-1_CS"/>
</dbReference>
<sequence>MGDVKDSMTDSEESMCDIVMVTDGKKEEAIINMVIEELHSRNADRMPLCEMYRLVLSRCTKKQRNLISTMREFLSLLRASRRFSEEGQELCDMVIKLNGLESSPLNMPVSDAVRTSLGPRGMDKMIQSGKGEVIITNDGATILKELQVVHPTAKMLVELSKAQDIEAGDGTTTVVIVAGELLDAAQKLLNKGIHPTAISDAFQSAAAKAEEILQNMATPIDLDDTDLLVKIAKTSLNSKVRFSMFI</sequence>
<dbReference type="WBParaSite" id="SBAD_0000468701-mRNA-1">
    <property type="protein sequence ID" value="SBAD_0000468701-mRNA-1"/>
    <property type="gene ID" value="SBAD_0000468701"/>
</dbReference>
<reference evidence="6 7" key="2">
    <citation type="submission" date="2018-11" db="EMBL/GenBank/DDBJ databases">
        <authorList>
            <consortium name="Pathogen Informatics"/>
        </authorList>
    </citation>
    <scope>NUCLEOTIDE SEQUENCE [LARGE SCALE GENOMIC DNA]</scope>
</reference>
<dbReference type="OrthoDB" id="496at2759"/>
<dbReference type="Gene3D" id="1.10.560.10">
    <property type="entry name" value="GroEL-like equatorial domain"/>
    <property type="match status" value="1"/>
</dbReference>
<dbReference type="GO" id="GO:0016887">
    <property type="term" value="F:ATP hydrolysis activity"/>
    <property type="evidence" value="ECO:0007669"/>
    <property type="project" value="InterPro"/>
</dbReference>
<accession>A0A183ILK0</accession>
<dbReference type="EMBL" id="UZAM01008353">
    <property type="protein sequence ID" value="VDP04549.1"/>
    <property type="molecule type" value="Genomic_DNA"/>
</dbReference>
<dbReference type="Gene3D" id="3.30.260.10">
    <property type="entry name" value="TCP-1-like chaperonin intermediate domain"/>
    <property type="match status" value="1"/>
</dbReference>
<reference evidence="8" key="1">
    <citation type="submission" date="2016-06" db="UniProtKB">
        <authorList>
            <consortium name="WormBaseParasite"/>
        </authorList>
    </citation>
    <scope>IDENTIFICATION</scope>
</reference>
<evidence type="ECO:0000256" key="2">
    <source>
        <dbReference type="ARBA" id="ARBA00022741"/>
    </source>
</evidence>
<gene>
    <name evidence="6" type="ORF">SBAD_LOCUS4496</name>
</gene>
<evidence type="ECO:0000256" key="5">
    <source>
        <dbReference type="RuleBase" id="RU004187"/>
    </source>
</evidence>
<dbReference type="AlphaFoldDB" id="A0A183ILK0"/>
<dbReference type="PROSITE" id="PS00750">
    <property type="entry name" value="TCP1_1"/>
    <property type="match status" value="1"/>
</dbReference>
<keyword evidence="2 5" id="KW-0547">Nucleotide-binding</keyword>
<dbReference type="PANTHER" id="PTHR11353">
    <property type="entry name" value="CHAPERONIN"/>
    <property type="match status" value="1"/>
</dbReference>
<dbReference type="Proteomes" id="UP000270296">
    <property type="component" value="Unassembled WGS sequence"/>
</dbReference>
<comment type="similarity">
    <text evidence="1 5">Belongs to the TCP-1 chaperonin family.</text>
</comment>
<keyword evidence="3 5" id="KW-0067">ATP-binding</keyword>
<protein>
    <submittedName>
        <fullName evidence="8">T-complex protein 1 subunit delta</fullName>
    </submittedName>
</protein>
<dbReference type="PROSITE" id="PS00751">
    <property type="entry name" value="TCP1_2"/>
    <property type="match status" value="1"/>
</dbReference>
<dbReference type="InterPro" id="IPR027410">
    <property type="entry name" value="TCP-1-like_intermed_sf"/>
</dbReference>
<evidence type="ECO:0000256" key="4">
    <source>
        <dbReference type="ARBA" id="ARBA00023186"/>
    </source>
</evidence>
<proteinExistence type="inferred from homology"/>
<evidence type="ECO:0000313" key="6">
    <source>
        <dbReference type="EMBL" id="VDP04549.1"/>
    </source>
</evidence>
<organism evidence="8">
    <name type="scientific">Soboliphyme baturini</name>
    <dbReference type="NCBI Taxonomy" id="241478"/>
    <lineage>
        <taxon>Eukaryota</taxon>
        <taxon>Metazoa</taxon>
        <taxon>Ecdysozoa</taxon>
        <taxon>Nematoda</taxon>
        <taxon>Enoplea</taxon>
        <taxon>Dorylaimia</taxon>
        <taxon>Dioctophymatida</taxon>
        <taxon>Dioctophymatoidea</taxon>
        <taxon>Soboliphymatidae</taxon>
        <taxon>Soboliphyme</taxon>
    </lineage>
</organism>
<dbReference type="InterPro" id="IPR002423">
    <property type="entry name" value="Cpn60/GroEL/TCP-1"/>
</dbReference>
<evidence type="ECO:0000313" key="7">
    <source>
        <dbReference type="Proteomes" id="UP000270296"/>
    </source>
</evidence>
<dbReference type="GO" id="GO:0005524">
    <property type="term" value="F:ATP binding"/>
    <property type="evidence" value="ECO:0007669"/>
    <property type="project" value="UniProtKB-KW"/>
</dbReference>
<name>A0A183ILK0_9BILA</name>
<dbReference type="Pfam" id="PF00118">
    <property type="entry name" value="Cpn60_TCP1"/>
    <property type="match status" value="1"/>
</dbReference>
<evidence type="ECO:0000313" key="8">
    <source>
        <dbReference type="WBParaSite" id="SBAD_0000468701-mRNA-1"/>
    </source>
</evidence>
<evidence type="ECO:0000256" key="1">
    <source>
        <dbReference type="ARBA" id="ARBA00008020"/>
    </source>
</evidence>
<dbReference type="InterPro" id="IPR027413">
    <property type="entry name" value="GROEL-like_equatorial_sf"/>
</dbReference>
<dbReference type="SUPFAM" id="SSF48592">
    <property type="entry name" value="GroEL equatorial domain-like"/>
    <property type="match status" value="1"/>
</dbReference>
<dbReference type="PROSITE" id="PS00995">
    <property type="entry name" value="TCP1_3"/>
    <property type="match status" value="1"/>
</dbReference>
<keyword evidence="4 5" id="KW-0143">Chaperone</keyword>
<keyword evidence="7" id="KW-1185">Reference proteome</keyword>
<dbReference type="InterPro" id="IPR017998">
    <property type="entry name" value="Chaperone_TCP-1"/>
</dbReference>